<keyword evidence="11" id="KW-0902">Two-component regulatory system</keyword>
<comment type="caution">
    <text evidence="15">The sequence shown here is derived from an EMBL/GenBank/DDBJ whole genome shotgun (WGS) entry which is preliminary data.</text>
</comment>
<feature type="domain" description="Histidine kinase" evidence="14">
    <location>
        <begin position="313"/>
        <end position="530"/>
    </location>
</feature>
<dbReference type="PROSITE" id="PS50109">
    <property type="entry name" value="HIS_KIN"/>
    <property type="match status" value="1"/>
</dbReference>
<dbReference type="PANTHER" id="PTHR45569">
    <property type="entry name" value="SENSOR PROTEIN KDPD"/>
    <property type="match status" value="1"/>
</dbReference>
<dbReference type="SMART" id="SM00387">
    <property type="entry name" value="HATPase_c"/>
    <property type="match status" value="1"/>
</dbReference>
<dbReference type="Pfam" id="PF00512">
    <property type="entry name" value="HisKA"/>
    <property type="match status" value="1"/>
</dbReference>
<dbReference type="Gene3D" id="1.10.287.130">
    <property type="match status" value="1"/>
</dbReference>
<evidence type="ECO:0000256" key="10">
    <source>
        <dbReference type="ARBA" id="ARBA00022989"/>
    </source>
</evidence>
<organism evidence="15 16">
    <name type="scientific">Clostridium estertheticum</name>
    <dbReference type="NCBI Taxonomy" id="238834"/>
    <lineage>
        <taxon>Bacteria</taxon>
        <taxon>Bacillati</taxon>
        <taxon>Bacillota</taxon>
        <taxon>Clostridia</taxon>
        <taxon>Eubacteriales</taxon>
        <taxon>Clostridiaceae</taxon>
        <taxon>Clostridium</taxon>
    </lineage>
</organism>
<gene>
    <name evidence="15" type="ORF">E4V82_02555</name>
</gene>
<dbReference type="SUPFAM" id="SSF47384">
    <property type="entry name" value="Homodimeric domain of signal transducing histidine kinase"/>
    <property type="match status" value="1"/>
</dbReference>
<dbReference type="SUPFAM" id="SSF55781">
    <property type="entry name" value="GAF domain-like"/>
    <property type="match status" value="1"/>
</dbReference>
<dbReference type="GO" id="GO:0005886">
    <property type="term" value="C:plasma membrane"/>
    <property type="evidence" value="ECO:0007669"/>
    <property type="project" value="TreeGrafter"/>
</dbReference>
<proteinExistence type="predicted"/>
<dbReference type="CDD" id="cd00075">
    <property type="entry name" value="HATPase"/>
    <property type="match status" value="1"/>
</dbReference>
<sequence length="543" mass="61727">MEVLKKGEFDEKVFKAFSEHKYNGYEEIKRIFTNALETIVIMTLFTILSLIFRKIGFHESNVIIVFILGVLFVARNTEGYVYGVLAAIIGVLAFNYFFTIPYYSFLVYRSDYPVTFVVMLIAAIITSTLTTRVKTQVKISFVRENRMRILYKINNLLLTGKDKRQVVESCGNNLIDMFNRTIMIAIVDNKNVLQKSNIYLFNDKYNKDIFESGIEVEGAQRCFKTGKSVGIEAEIPIDSVGYYHPITGQNKILGVIGIACFEKNALSENEKILLQSVSTQMALAIEREDLYEKKRQINVEKDRERLRGNLLRSISHDLRTPLAGILGSVSTISDNYDVLDNDTKKELIQNIYEDTSWLVHSVENILSMTRLDEGRLEIKKDVEIVEEIISESISKVTKFSGKHNIKTDLPEKMIILFVDGLLIEQVLINLIDNAIKYTQSDSIIEIKVTQKEEDVLFEVSDNGKGIPKEDIEYIFDRFYTKTNGISLKKRGIGLGLAICKSIIEAHNGHMEAFNNSGGGATFKFSLPIIRSDGNEYKAFDLNS</sequence>
<evidence type="ECO:0000256" key="11">
    <source>
        <dbReference type="ARBA" id="ARBA00023012"/>
    </source>
</evidence>
<dbReference type="GO" id="GO:0005524">
    <property type="term" value="F:ATP binding"/>
    <property type="evidence" value="ECO:0007669"/>
    <property type="project" value="UniProtKB-KW"/>
</dbReference>
<keyword evidence="4" id="KW-0597">Phosphoprotein</keyword>
<evidence type="ECO:0000256" key="9">
    <source>
        <dbReference type="ARBA" id="ARBA00022840"/>
    </source>
</evidence>
<dbReference type="GO" id="GO:0000155">
    <property type="term" value="F:phosphorelay sensor kinase activity"/>
    <property type="evidence" value="ECO:0007669"/>
    <property type="project" value="InterPro"/>
</dbReference>
<keyword evidence="12 13" id="KW-0472">Membrane</keyword>
<evidence type="ECO:0000313" key="16">
    <source>
        <dbReference type="Proteomes" id="UP000342249"/>
    </source>
</evidence>
<feature type="transmembrane region" description="Helical" evidence="13">
    <location>
        <begin position="31"/>
        <end position="51"/>
    </location>
</feature>
<evidence type="ECO:0000256" key="8">
    <source>
        <dbReference type="ARBA" id="ARBA00022777"/>
    </source>
</evidence>
<dbReference type="SMART" id="SM00388">
    <property type="entry name" value="HisKA"/>
    <property type="match status" value="1"/>
</dbReference>
<evidence type="ECO:0000256" key="3">
    <source>
        <dbReference type="ARBA" id="ARBA00012438"/>
    </source>
</evidence>
<dbReference type="InterPro" id="IPR052023">
    <property type="entry name" value="Histidine_kinase_KdpD"/>
</dbReference>
<keyword evidence="8" id="KW-0418">Kinase</keyword>
<keyword evidence="6 13" id="KW-0812">Transmembrane</keyword>
<evidence type="ECO:0000259" key="14">
    <source>
        <dbReference type="PROSITE" id="PS50109"/>
    </source>
</evidence>
<evidence type="ECO:0000313" key="15">
    <source>
        <dbReference type="EMBL" id="MPQ60997.1"/>
    </source>
</evidence>
<name>A0A5N7IWZ7_9CLOT</name>
<dbReference type="Proteomes" id="UP000342249">
    <property type="component" value="Unassembled WGS sequence"/>
</dbReference>
<dbReference type="InterPro" id="IPR029016">
    <property type="entry name" value="GAF-like_dom_sf"/>
</dbReference>
<dbReference type="Pfam" id="PF02518">
    <property type="entry name" value="HATPase_c"/>
    <property type="match status" value="1"/>
</dbReference>
<dbReference type="Gene3D" id="3.30.450.40">
    <property type="match status" value="1"/>
</dbReference>
<evidence type="ECO:0000256" key="13">
    <source>
        <dbReference type="SAM" id="Phobius"/>
    </source>
</evidence>
<dbReference type="InterPro" id="IPR005467">
    <property type="entry name" value="His_kinase_dom"/>
</dbReference>
<dbReference type="InterPro" id="IPR038318">
    <property type="entry name" value="KdpD_sf"/>
</dbReference>
<dbReference type="CDD" id="cd00082">
    <property type="entry name" value="HisKA"/>
    <property type="match status" value="1"/>
</dbReference>
<evidence type="ECO:0000256" key="7">
    <source>
        <dbReference type="ARBA" id="ARBA00022741"/>
    </source>
</evidence>
<protein>
    <recommendedName>
        <fullName evidence="3">histidine kinase</fullName>
        <ecNumber evidence="3">2.7.13.3</ecNumber>
    </recommendedName>
</protein>
<comment type="catalytic activity">
    <reaction evidence="1">
        <text>ATP + protein L-histidine = ADP + protein N-phospho-L-histidine.</text>
        <dbReference type="EC" id="2.7.13.3"/>
    </reaction>
</comment>
<accession>A0A5N7IWZ7</accession>
<dbReference type="EC" id="2.7.13.3" evidence="3"/>
<dbReference type="InterPro" id="IPR004358">
    <property type="entry name" value="Sig_transdc_His_kin-like_C"/>
</dbReference>
<evidence type="ECO:0000256" key="5">
    <source>
        <dbReference type="ARBA" id="ARBA00022679"/>
    </source>
</evidence>
<dbReference type="InterPro" id="IPR036890">
    <property type="entry name" value="HATPase_C_sf"/>
</dbReference>
<feature type="transmembrane region" description="Helical" evidence="13">
    <location>
        <begin position="57"/>
        <end position="74"/>
    </location>
</feature>
<dbReference type="PANTHER" id="PTHR45569:SF1">
    <property type="entry name" value="SENSOR PROTEIN KDPD"/>
    <property type="match status" value="1"/>
</dbReference>
<evidence type="ECO:0000256" key="12">
    <source>
        <dbReference type="ARBA" id="ARBA00023136"/>
    </source>
</evidence>
<dbReference type="Gene3D" id="1.20.120.620">
    <property type="entry name" value="Backbone structure of the membrane domain of e. Coli histidine kinase receptor kdpd"/>
    <property type="match status" value="1"/>
</dbReference>
<dbReference type="Gene3D" id="3.30.565.10">
    <property type="entry name" value="Histidine kinase-like ATPase, C-terminal domain"/>
    <property type="match status" value="1"/>
</dbReference>
<evidence type="ECO:0000256" key="2">
    <source>
        <dbReference type="ARBA" id="ARBA00004141"/>
    </source>
</evidence>
<dbReference type="InterPro" id="IPR003661">
    <property type="entry name" value="HisK_dim/P_dom"/>
</dbReference>
<dbReference type="FunFam" id="3.30.565.10:FF:000042">
    <property type="entry name" value="Two-component sensor histidine kinase KdpD"/>
    <property type="match status" value="1"/>
</dbReference>
<dbReference type="EMBL" id="SPSF01000011">
    <property type="protein sequence ID" value="MPQ60997.1"/>
    <property type="molecule type" value="Genomic_DNA"/>
</dbReference>
<dbReference type="GO" id="GO:0042802">
    <property type="term" value="F:identical protein binding"/>
    <property type="evidence" value="ECO:0007669"/>
    <property type="project" value="UniProtKB-ARBA"/>
</dbReference>
<dbReference type="InterPro" id="IPR025201">
    <property type="entry name" value="KdpD_TM"/>
</dbReference>
<keyword evidence="9" id="KW-0067">ATP-binding</keyword>
<dbReference type="InterPro" id="IPR003594">
    <property type="entry name" value="HATPase_dom"/>
</dbReference>
<keyword evidence="7" id="KW-0547">Nucleotide-binding</keyword>
<dbReference type="Pfam" id="PF13493">
    <property type="entry name" value="DUF4118"/>
    <property type="match status" value="1"/>
</dbReference>
<dbReference type="SUPFAM" id="SSF55874">
    <property type="entry name" value="ATPase domain of HSP90 chaperone/DNA topoisomerase II/histidine kinase"/>
    <property type="match status" value="1"/>
</dbReference>
<dbReference type="PRINTS" id="PR00344">
    <property type="entry name" value="BCTRLSENSOR"/>
</dbReference>
<feature type="transmembrane region" description="Helical" evidence="13">
    <location>
        <begin position="112"/>
        <end position="133"/>
    </location>
</feature>
<evidence type="ECO:0000256" key="1">
    <source>
        <dbReference type="ARBA" id="ARBA00000085"/>
    </source>
</evidence>
<feature type="transmembrane region" description="Helical" evidence="13">
    <location>
        <begin position="81"/>
        <end position="100"/>
    </location>
</feature>
<reference evidence="15 16" key="1">
    <citation type="journal article" date="2019" name="Lett. Appl. Microbiol.">
        <title>A case of 'blown pack' spoilage of vacuum-packaged pork likely associated with Clostridium estertheticum in Canada.</title>
        <authorList>
            <person name="Zhang P."/>
            <person name="Ward P."/>
            <person name="McMullen L.M."/>
            <person name="Yang X."/>
        </authorList>
    </citation>
    <scope>NUCLEOTIDE SEQUENCE [LARGE SCALE GENOMIC DNA]</scope>
    <source>
        <strain evidence="15 16">MA19</strain>
    </source>
</reference>
<dbReference type="AlphaFoldDB" id="A0A5N7IWZ7"/>
<keyword evidence="10 13" id="KW-1133">Transmembrane helix</keyword>
<dbReference type="InterPro" id="IPR036097">
    <property type="entry name" value="HisK_dim/P_sf"/>
</dbReference>
<keyword evidence="5" id="KW-0808">Transferase</keyword>
<comment type="subcellular location">
    <subcellularLocation>
        <location evidence="2">Membrane</location>
        <topology evidence="2">Multi-pass membrane protein</topology>
    </subcellularLocation>
</comment>
<evidence type="ECO:0000256" key="6">
    <source>
        <dbReference type="ARBA" id="ARBA00022692"/>
    </source>
</evidence>
<evidence type="ECO:0000256" key="4">
    <source>
        <dbReference type="ARBA" id="ARBA00022553"/>
    </source>
</evidence>